<gene>
    <name evidence="2" type="ORF">H2136_20150</name>
</gene>
<sequence>MEDVKGVVTDPIRALSVYAGKPPLGRDARRAGHHRRLADQHQQRRNHRRCLVGTDHDTRPELNAALDNGKAFTALIDRATATAAASAIASADPVPPATLPLTRAVGTIGQSLTGDQVNNQISRPVTMDGVVGLIAPCC</sequence>
<evidence type="ECO:0000313" key="2">
    <source>
        <dbReference type="EMBL" id="MBC8674274.1"/>
    </source>
</evidence>
<proteinExistence type="predicted"/>
<feature type="region of interest" description="Disordered" evidence="1">
    <location>
        <begin position="21"/>
        <end position="47"/>
    </location>
</feature>
<name>A0A926IYB1_AERHY</name>
<dbReference type="EMBL" id="JACLAN010000013">
    <property type="protein sequence ID" value="MBC8674274.1"/>
    <property type="molecule type" value="Genomic_DNA"/>
</dbReference>
<evidence type="ECO:0000256" key="1">
    <source>
        <dbReference type="SAM" id="MobiDB-lite"/>
    </source>
</evidence>
<dbReference type="AlphaFoldDB" id="A0A926IYB1"/>
<reference evidence="2" key="1">
    <citation type="submission" date="2020-07" db="EMBL/GenBank/DDBJ databases">
        <title>Carbapenem Resistant Aeromonas hydrophila Carrying blacphA7 Isolated from Two Solid Organ Transplant Patients.</title>
        <authorList>
            <person name="Hilt E."/>
            <person name="Fitzwater S.P."/>
            <person name="Ward K."/>
            <person name="De St Maurice A."/>
            <person name="Chandrasekaran S."/>
            <person name="Garner O.B."/>
            <person name="Yang S."/>
        </authorList>
    </citation>
    <scope>NUCLEOTIDE SEQUENCE</scope>
    <source>
        <strain evidence="2">B-1</strain>
    </source>
</reference>
<comment type="caution">
    <text evidence="2">The sequence shown here is derived from an EMBL/GenBank/DDBJ whole genome shotgun (WGS) entry which is preliminary data.</text>
</comment>
<organism evidence="2">
    <name type="scientific">Aeromonas hydrophila</name>
    <dbReference type="NCBI Taxonomy" id="644"/>
    <lineage>
        <taxon>Bacteria</taxon>
        <taxon>Pseudomonadati</taxon>
        <taxon>Pseudomonadota</taxon>
        <taxon>Gammaproteobacteria</taxon>
        <taxon>Aeromonadales</taxon>
        <taxon>Aeromonadaceae</taxon>
        <taxon>Aeromonas</taxon>
    </lineage>
</organism>
<protein>
    <submittedName>
        <fullName evidence="2">Uncharacterized protein</fullName>
    </submittedName>
</protein>
<accession>A0A926IYB1</accession>